<protein>
    <recommendedName>
        <fullName evidence="1">DUF6532 domain-containing protein</fullName>
    </recommendedName>
</protein>
<comment type="caution">
    <text evidence="2">The sequence shown here is derived from an EMBL/GenBank/DDBJ whole genome shotgun (WGS) entry which is preliminary data.</text>
</comment>
<organism evidence="2 3">
    <name type="scientific">Suillus discolor</name>
    <dbReference type="NCBI Taxonomy" id="1912936"/>
    <lineage>
        <taxon>Eukaryota</taxon>
        <taxon>Fungi</taxon>
        <taxon>Dikarya</taxon>
        <taxon>Basidiomycota</taxon>
        <taxon>Agaricomycotina</taxon>
        <taxon>Agaricomycetes</taxon>
        <taxon>Agaricomycetidae</taxon>
        <taxon>Boletales</taxon>
        <taxon>Suillineae</taxon>
        <taxon>Suillaceae</taxon>
        <taxon>Suillus</taxon>
    </lineage>
</organism>
<sequence>MPVSITECLSASLVQWLKTGHQVDAGVWPEHKPDMARLLYDDLATWCSDLKKIVIAIAPSAYGLVPPADIPVQERAAWVEDATAKLLDDGKFLRFGLDDLGKTRNFAHPALLEAIILFIYTGTYRIARRRPAIFQKEFHCILQGLAKHGNGKLYPKFTAKEYESVYMAMLGLLKAVKNDPYHGPRLMQQLGEWARAGWAEASKLDAVDTSRHHRLRVQLD</sequence>
<dbReference type="GeneID" id="64704953"/>
<dbReference type="OrthoDB" id="2690126at2759"/>
<dbReference type="Pfam" id="PF20149">
    <property type="entry name" value="DUF6532"/>
    <property type="match status" value="1"/>
</dbReference>
<gene>
    <name evidence="2" type="ORF">F5147DRAFT_781784</name>
</gene>
<dbReference type="Proteomes" id="UP000823399">
    <property type="component" value="Unassembled WGS sequence"/>
</dbReference>
<name>A0A9P7ER55_9AGAM</name>
<proteinExistence type="predicted"/>
<dbReference type="RefSeq" id="XP_041284826.1">
    <property type="nucleotide sequence ID" value="XM_041442694.1"/>
</dbReference>
<reference evidence="2" key="1">
    <citation type="journal article" date="2020" name="New Phytol.">
        <title>Comparative genomics reveals dynamic genome evolution in host specialist ectomycorrhizal fungi.</title>
        <authorList>
            <person name="Lofgren L.A."/>
            <person name="Nguyen N.H."/>
            <person name="Vilgalys R."/>
            <person name="Ruytinx J."/>
            <person name="Liao H.L."/>
            <person name="Branco S."/>
            <person name="Kuo A."/>
            <person name="LaButti K."/>
            <person name="Lipzen A."/>
            <person name="Andreopoulos W."/>
            <person name="Pangilinan J."/>
            <person name="Riley R."/>
            <person name="Hundley H."/>
            <person name="Na H."/>
            <person name="Barry K."/>
            <person name="Grigoriev I.V."/>
            <person name="Stajich J.E."/>
            <person name="Kennedy P.G."/>
        </authorList>
    </citation>
    <scope>NUCLEOTIDE SEQUENCE</scope>
    <source>
        <strain evidence="2">FC423</strain>
    </source>
</reference>
<accession>A0A9P7ER55</accession>
<keyword evidence="3" id="KW-1185">Reference proteome</keyword>
<dbReference type="AlphaFoldDB" id="A0A9P7ER55"/>
<dbReference type="EMBL" id="JABBWM010000153">
    <property type="protein sequence ID" value="KAG2086078.1"/>
    <property type="molecule type" value="Genomic_DNA"/>
</dbReference>
<evidence type="ECO:0000313" key="2">
    <source>
        <dbReference type="EMBL" id="KAG2086078.1"/>
    </source>
</evidence>
<dbReference type="InterPro" id="IPR045341">
    <property type="entry name" value="DUF6532"/>
</dbReference>
<evidence type="ECO:0000313" key="3">
    <source>
        <dbReference type="Proteomes" id="UP000823399"/>
    </source>
</evidence>
<feature type="domain" description="DUF6532" evidence="1">
    <location>
        <begin position="25"/>
        <end position="175"/>
    </location>
</feature>
<evidence type="ECO:0000259" key="1">
    <source>
        <dbReference type="Pfam" id="PF20149"/>
    </source>
</evidence>